<reference evidence="4 5" key="1">
    <citation type="submission" date="2018-06" db="EMBL/GenBank/DDBJ databases">
        <title>Genomic Encyclopedia of Archaeal and Bacterial Type Strains, Phase II (KMG-II): from individual species to whole genera.</title>
        <authorList>
            <person name="Goeker M."/>
        </authorList>
    </citation>
    <scope>NUCLEOTIDE SEQUENCE [LARGE SCALE GENOMIC DNA]</scope>
    <source>
        <strain evidence="4 5">DSM 29821</strain>
    </source>
</reference>
<dbReference type="Proteomes" id="UP000249819">
    <property type="component" value="Unassembled WGS sequence"/>
</dbReference>
<evidence type="ECO:0000313" key="5">
    <source>
        <dbReference type="Proteomes" id="UP000249819"/>
    </source>
</evidence>
<dbReference type="PROSITE" id="PS50110">
    <property type="entry name" value="RESPONSE_REGULATORY"/>
    <property type="match status" value="1"/>
</dbReference>
<keyword evidence="4" id="KW-0238">DNA-binding</keyword>
<dbReference type="PROSITE" id="PS50930">
    <property type="entry name" value="HTH_LYTTR"/>
    <property type="match status" value="1"/>
</dbReference>
<keyword evidence="1" id="KW-0597">Phosphoprotein</keyword>
<dbReference type="InterPro" id="IPR011006">
    <property type="entry name" value="CheY-like_superfamily"/>
</dbReference>
<dbReference type="SMART" id="SM00850">
    <property type="entry name" value="LytTR"/>
    <property type="match status" value="1"/>
</dbReference>
<dbReference type="Pfam" id="PF04397">
    <property type="entry name" value="LytTR"/>
    <property type="match status" value="1"/>
</dbReference>
<evidence type="ECO:0000259" key="2">
    <source>
        <dbReference type="PROSITE" id="PS50110"/>
    </source>
</evidence>
<evidence type="ECO:0000259" key="3">
    <source>
        <dbReference type="PROSITE" id="PS50930"/>
    </source>
</evidence>
<dbReference type="Gene3D" id="3.40.50.2300">
    <property type="match status" value="1"/>
</dbReference>
<dbReference type="PANTHER" id="PTHR37299:SF1">
    <property type="entry name" value="STAGE 0 SPORULATION PROTEIN A HOMOLOG"/>
    <property type="match status" value="1"/>
</dbReference>
<dbReference type="InterPro" id="IPR007492">
    <property type="entry name" value="LytTR_DNA-bd_dom"/>
</dbReference>
<gene>
    <name evidence="4" type="ORF">CLV59_104491</name>
</gene>
<feature type="domain" description="HTH LytTR-type" evidence="3">
    <location>
        <begin position="133"/>
        <end position="231"/>
    </location>
</feature>
<dbReference type="GO" id="GO:0003677">
    <property type="term" value="F:DNA binding"/>
    <property type="evidence" value="ECO:0007669"/>
    <property type="project" value="UniProtKB-KW"/>
</dbReference>
<name>A0A327W1W0_9BACT</name>
<dbReference type="GO" id="GO:0000156">
    <property type="term" value="F:phosphorelay response regulator activity"/>
    <property type="evidence" value="ECO:0007669"/>
    <property type="project" value="InterPro"/>
</dbReference>
<feature type="modified residue" description="4-aspartylphosphate" evidence="1">
    <location>
        <position position="54"/>
    </location>
</feature>
<dbReference type="EMBL" id="QLMA01000004">
    <property type="protein sequence ID" value="RAJ82266.1"/>
    <property type="molecule type" value="Genomic_DNA"/>
</dbReference>
<keyword evidence="5" id="KW-1185">Reference proteome</keyword>
<dbReference type="OrthoDB" id="2168082at2"/>
<organism evidence="4 5">
    <name type="scientific">Chitinophaga dinghuensis</name>
    <dbReference type="NCBI Taxonomy" id="1539050"/>
    <lineage>
        <taxon>Bacteria</taxon>
        <taxon>Pseudomonadati</taxon>
        <taxon>Bacteroidota</taxon>
        <taxon>Chitinophagia</taxon>
        <taxon>Chitinophagales</taxon>
        <taxon>Chitinophagaceae</taxon>
        <taxon>Chitinophaga</taxon>
    </lineage>
</organism>
<dbReference type="SUPFAM" id="SSF52172">
    <property type="entry name" value="CheY-like"/>
    <property type="match status" value="1"/>
</dbReference>
<comment type="caution">
    <text evidence="4">The sequence shown here is derived from an EMBL/GenBank/DDBJ whole genome shotgun (WGS) entry which is preliminary data.</text>
</comment>
<dbReference type="RefSeq" id="WP_111592795.1">
    <property type="nucleotide sequence ID" value="NZ_QLMA01000004.1"/>
</dbReference>
<dbReference type="SMART" id="SM00448">
    <property type="entry name" value="REC"/>
    <property type="match status" value="1"/>
</dbReference>
<evidence type="ECO:0000256" key="1">
    <source>
        <dbReference type="PROSITE-ProRule" id="PRU00169"/>
    </source>
</evidence>
<dbReference type="AlphaFoldDB" id="A0A327W1W0"/>
<dbReference type="PANTHER" id="PTHR37299">
    <property type="entry name" value="TRANSCRIPTIONAL REGULATOR-RELATED"/>
    <property type="match status" value="1"/>
</dbReference>
<dbReference type="InterPro" id="IPR046947">
    <property type="entry name" value="LytR-like"/>
</dbReference>
<dbReference type="Gene3D" id="2.40.50.1020">
    <property type="entry name" value="LytTr DNA-binding domain"/>
    <property type="match status" value="1"/>
</dbReference>
<sequence length="236" mass="26965">MLNCLIIDDEPLARKQIENYVEQVPFLHLVGTARNPVIGQAILETEAVDLIFLDIKMPHQTGIEFIRQHHPLQQIILITAFPEYAVEGFELSVTDYLMKPVTFERFYKACEKAQAKVSGNGAVRSNIEQPGSLYVKCNQRFEKILLQDIQYVEARLNYVHIITSYKKYMVYSSLTGIEGSLPPERFIRIHKSYIVSTDHLTAVEGHQVYIGEIAIPVGRSYKQSLLQHPFLRKGSS</sequence>
<protein>
    <submittedName>
        <fullName evidence="4">DNA-binding LytR/AlgR family response regulator</fullName>
    </submittedName>
</protein>
<accession>A0A327W1W0</accession>
<proteinExistence type="predicted"/>
<dbReference type="InterPro" id="IPR001789">
    <property type="entry name" value="Sig_transdc_resp-reg_receiver"/>
</dbReference>
<evidence type="ECO:0000313" key="4">
    <source>
        <dbReference type="EMBL" id="RAJ82266.1"/>
    </source>
</evidence>
<feature type="domain" description="Response regulatory" evidence="2">
    <location>
        <begin position="3"/>
        <end position="114"/>
    </location>
</feature>
<dbReference type="Pfam" id="PF00072">
    <property type="entry name" value="Response_reg"/>
    <property type="match status" value="1"/>
</dbReference>